<dbReference type="PROSITE" id="PS00061">
    <property type="entry name" value="ADH_SHORT"/>
    <property type="match status" value="1"/>
</dbReference>
<dbReference type="PANTHER" id="PTHR42760">
    <property type="entry name" value="SHORT-CHAIN DEHYDROGENASES/REDUCTASES FAMILY MEMBER"/>
    <property type="match status" value="1"/>
</dbReference>
<dbReference type="AlphaFoldDB" id="A0A0D9NYT4"/>
<name>A0A0D9NYT4_METAN</name>
<evidence type="ECO:0000256" key="1">
    <source>
        <dbReference type="ARBA" id="ARBA00006484"/>
    </source>
</evidence>
<dbReference type="InterPro" id="IPR036291">
    <property type="entry name" value="NAD(P)-bd_dom_sf"/>
</dbReference>
<evidence type="ECO:0000256" key="2">
    <source>
        <dbReference type="ARBA" id="ARBA00015194"/>
    </source>
</evidence>
<dbReference type="SUPFAM" id="SSF51735">
    <property type="entry name" value="NAD(P)-binding Rossmann-fold domains"/>
    <property type="match status" value="1"/>
</dbReference>
<dbReference type="OrthoDB" id="3250044at2759"/>
<dbReference type="GO" id="GO:0006633">
    <property type="term" value="P:fatty acid biosynthetic process"/>
    <property type="evidence" value="ECO:0007669"/>
    <property type="project" value="TreeGrafter"/>
</dbReference>
<dbReference type="Pfam" id="PF01636">
    <property type="entry name" value="APH"/>
    <property type="match status" value="1"/>
</dbReference>
<keyword evidence="3" id="KW-0521">NADP</keyword>
<dbReference type="CDD" id="cd05233">
    <property type="entry name" value="SDR_c"/>
    <property type="match status" value="1"/>
</dbReference>
<dbReference type="InterPro" id="IPR002347">
    <property type="entry name" value="SDR_fam"/>
</dbReference>
<dbReference type="PRINTS" id="PR00080">
    <property type="entry name" value="SDRFAMILY"/>
</dbReference>
<organism evidence="6 7">
    <name type="scientific">Metarhizium anisopliae BRIP 53293</name>
    <dbReference type="NCBI Taxonomy" id="1291518"/>
    <lineage>
        <taxon>Eukaryota</taxon>
        <taxon>Fungi</taxon>
        <taxon>Dikarya</taxon>
        <taxon>Ascomycota</taxon>
        <taxon>Pezizomycotina</taxon>
        <taxon>Sordariomycetes</taxon>
        <taxon>Hypocreomycetidae</taxon>
        <taxon>Hypocreales</taxon>
        <taxon>Clavicipitaceae</taxon>
        <taxon>Metarhizium</taxon>
    </lineage>
</organism>
<dbReference type="PANTHER" id="PTHR42760:SF122">
    <property type="entry name" value="NAD(P)-BINDING PROTEIN"/>
    <property type="match status" value="1"/>
</dbReference>
<comment type="similarity">
    <text evidence="1">Belongs to the short-chain dehydrogenases/reductases (SDR) family.</text>
</comment>
<dbReference type="Gene3D" id="3.90.1200.10">
    <property type="match status" value="1"/>
</dbReference>
<evidence type="ECO:0000313" key="7">
    <source>
        <dbReference type="Proteomes" id="UP000054544"/>
    </source>
</evidence>
<dbReference type="CDD" id="cd05120">
    <property type="entry name" value="APH_ChoK_like"/>
    <property type="match status" value="1"/>
</dbReference>
<dbReference type="SUPFAM" id="SSF56112">
    <property type="entry name" value="Protein kinase-like (PK-like)"/>
    <property type="match status" value="1"/>
</dbReference>
<dbReference type="Proteomes" id="UP000054544">
    <property type="component" value="Unassembled WGS sequence"/>
</dbReference>
<dbReference type="GO" id="GO:0048038">
    <property type="term" value="F:quinone binding"/>
    <property type="evidence" value="ECO:0007669"/>
    <property type="project" value="TreeGrafter"/>
</dbReference>
<sequence length="524" mass="56889">MSAANPPRPSRSLQGKVAIVTGAGSRGETIGNGRAIALLLAEDGAKVVCVDREEALAQRTAELVLAEKEGASALAVAADVSSAEECARVVDAALRVFGRVDVLVNGVGVLGPPGTAVDVDAARWARGLEVNVTSMMLMAKYAVPAMRDNEPEAGVRGSIVNLGSVAGLRGGTPSLLYPTSKGAVVNMTRAMAAHHAKDGVRVNCVCPGMLYTPMVYDAEGGMSAEVREARRRRSLLQTEGNAWDCAGPVRFLAGGEARWITGTVLTVDAGATCALAVSMPDDAVILHQLFHRKVVHRSDGVVVKSGKRLAVGEAEAMRVARKAGIPVPLVYQAKTFPDGKSEIHMDYVQGESLDKLWPTMSVEEKKDVCRELREILEQMRSIAPPCELIGACDGTEIRDTRVLNTYHHPPCCDEETFNGFLLSSLFKITPEAVREALALHLRTDHRIVLSHCDLAPRNILVQDGKITGLVDWEDGGWYPEYWDYVKFFQRPATTDWKQYAKDIFPKLYHDELVAYTAISRWQDS</sequence>
<dbReference type="FunFam" id="3.40.50.720:FF:000084">
    <property type="entry name" value="Short-chain dehydrogenase reductase"/>
    <property type="match status" value="1"/>
</dbReference>
<dbReference type="InterPro" id="IPR002575">
    <property type="entry name" value="Aminoglycoside_PTrfase"/>
</dbReference>
<dbReference type="Gene3D" id="3.40.50.720">
    <property type="entry name" value="NAD(P)-binding Rossmann-like Domain"/>
    <property type="match status" value="1"/>
</dbReference>
<gene>
    <name evidence="6" type="ORF">H634G_05404</name>
</gene>
<dbReference type="InterPro" id="IPR020904">
    <property type="entry name" value="Sc_DH/Rdtase_CS"/>
</dbReference>
<evidence type="ECO:0000313" key="6">
    <source>
        <dbReference type="EMBL" id="KJK79164.1"/>
    </source>
</evidence>
<dbReference type="GO" id="GO:0016616">
    <property type="term" value="F:oxidoreductase activity, acting on the CH-OH group of donors, NAD or NADP as acceptor"/>
    <property type="evidence" value="ECO:0007669"/>
    <property type="project" value="TreeGrafter"/>
</dbReference>
<dbReference type="Pfam" id="PF13561">
    <property type="entry name" value="adh_short_C2"/>
    <property type="match status" value="1"/>
</dbReference>
<proteinExistence type="inferred from homology"/>
<evidence type="ECO:0000256" key="3">
    <source>
        <dbReference type="ARBA" id="ARBA00022857"/>
    </source>
</evidence>
<dbReference type="STRING" id="1291518.A0A0D9NYT4"/>
<comment type="function">
    <text evidence="4">Hydroxynaphthalene reductase-like protein; part of the Pks2 gene cluster that mediates the formation of infectious structures (appressoria), enabling these fungi to kill insects faster. The product of the Pks2 gene cluster is different from the one of Pks1 and has still not been identified.</text>
</comment>
<dbReference type="PRINTS" id="PR00081">
    <property type="entry name" value="GDHRDH"/>
</dbReference>
<accession>A0A0D9NYT4</accession>
<protein>
    <recommendedName>
        <fullName evidence="2">Hydroxynaphthalene reductase-like protein Arp2</fullName>
    </recommendedName>
</protein>
<dbReference type="InterPro" id="IPR011009">
    <property type="entry name" value="Kinase-like_dom_sf"/>
</dbReference>
<keyword evidence="7" id="KW-1185">Reference proteome</keyword>
<dbReference type="EMBL" id="KE384731">
    <property type="protein sequence ID" value="KJK79164.1"/>
    <property type="molecule type" value="Genomic_DNA"/>
</dbReference>
<reference evidence="7" key="1">
    <citation type="journal article" date="2014" name="BMC Genomics">
        <title>The genome sequence of the biocontrol fungus Metarhizium anisopliae and comparative genomics of Metarhizium species.</title>
        <authorList>
            <person name="Pattemore J.A."/>
            <person name="Hane J.K."/>
            <person name="Williams A.H."/>
            <person name="Wilson B.A."/>
            <person name="Stodart B.J."/>
            <person name="Ash G.J."/>
        </authorList>
    </citation>
    <scope>NUCLEOTIDE SEQUENCE [LARGE SCALE GENOMIC DNA]</scope>
    <source>
        <strain evidence="7">BRIP 53293</strain>
    </source>
</reference>
<feature type="domain" description="Aminoglycoside phosphotransferase" evidence="5">
    <location>
        <begin position="312"/>
        <end position="490"/>
    </location>
</feature>
<evidence type="ECO:0000259" key="5">
    <source>
        <dbReference type="Pfam" id="PF01636"/>
    </source>
</evidence>
<evidence type="ECO:0000256" key="4">
    <source>
        <dbReference type="ARBA" id="ARBA00046017"/>
    </source>
</evidence>